<evidence type="ECO:0000256" key="1">
    <source>
        <dbReference type="SAM" id="MobiDB-lite"/>
    </source>
</evidence>
<organism evidence="2">
    <name type="scientific">Arthrobacter saudimassiliensis</name>
    <dbReference type="NCBI Taxonomy" id="1461584"/>
    <lineage>
        <taxon>Bacteria</taxon>
        <taxon>Bacillati</taxon>
        <taxon>Actinomycetota</taxon>
        <taxon>Actinomycetes</taxon>
        <taxon>Micrococcales</taxon>
        <taxon>Micrococcaceae</taxon>
        <taxon>Arthrobacter</taxon>
    </lineage>
</organism>
<dbReference type="AlphaFoldDB" id="A0A078MXA1"/>
<accession>A0A078MXA1</accession>
<gene>
    <name evidence="2" type="ORF">BN1051_02821</name>
</gene>
<feature type="region of interest" description="Disordered" evidence="1">
    <location>
        <begin position="25"/>
        <end position="44"/>
    </location>
</feature>
<proteinExistence type="predicted"/>
<evidence type="ECO:0000313" key="2">
    <source>
        <dbReference type="EMBL" id="CEA09451.1"/>
    </source>
</evidence>
<feature type="region of interest" description="Disordered" evidence="1">
    <location>
        <begin position="1"/>
        <end position="20"/>
    </location>
</feature>
<name>A0A078MXA1_9MICC</name>
<dbReference type="EMBL" id="LN483072">
    <property type="protein sequence ID" value="CEA09451.1"/>
    <property type="molecule type" value="Genomic_DNA"/>
</dbReference>
<sequence length="112" mass="10928">MTKRGSGRTDKEQAVLFDASALSADASPAVGSGPEPAASDALNPDTVSAVFRAWPEDAGGEADGTSGGIRAVRGAVGSDCGDGAGTPEGLSGELSLHAPESLDSAEAVATLE</sequence>
<dbReference type="PATRIC" id="fig|1461584.3.peg.2795"/>
<reference evidence="2" key="1">
    <citation type="submission" date="2014-07" db="EMBL/GenBank/DDBJ databases">
        <authorList>
            <person name="Urmite Genomes Urmite Genomes"/>
        </authorList>
    </citation>
    <scope>NUCLEOTIDE SEQUENCE</scope>
    <source>
        <strain evidence="2">11W110_air</strain>
    </source>
</reference>
<protein>
    <submittedName>
        <fullName evidence="2">Uncharacterized protein</fullName>
    </submittedName>
</protein>
<feature type="region of interest" description="Disordered" evidence="1">
    <location>
        <begin position="53"/>
        <end position="112"/>
    </location>
</feature>